<dbReference type="OrthoDB" id="7198507at2"/>
<dbReference type="PANTHER" id="PTHR33619:SF3">
    <property type="entry name" value="POLYSACCHARIDE EXPORT PROTEIN GFCE-RELATED"/>
    <property type="match status" value="1"/>
</dbReference>
<keyword evidence="3" id="KW-0813">Transport</keyword>
<proteinExistence type="inferred from homology"/>
<dbReference type="Pfam" id="PF02563">
    <property type="entry name" value="Poly_export"/>
    <property type="match status" value="1"/>
</dbReference>
<dbReference type="Gene3D" id="3.10.560.10">
    <property type="entry name" value="Outer membrane lipoprotein wza domain like"/>
    <property type="match status" value="2"/>
</dbReference>
<organism evidence="19 20">
    <name type="scientific">Vineibacter terrae</name>
    <dbReference type="NCBI Taxonomy" id="2586908"/>
    <lineage>
        <taxon>Bacteria</taxon>
        <taxon>Pseudomonadati</taxon>
        <taxon>Pseudomonadota</taxon>
        <taxon>Alphaproteobacteria</taxon>
        <taxon>Hyphomicrobiales</taxon>
        <taxon>Vineibacter</taxon>
    </lineage>
</organism>
<evidence type="ECO:0000256" key="3">
    <source>
        <dbReference type="ARBA" id="ARBA00022448"/>
    </source>
</evidence>
<keyword evidence="7 15" id="KW-0732">Signal</keyword>
<dbReference type="InterPro" id="IPR003715">
    <property type="entry name" value="Poly_export_N"/>
</dbReference>
<sequence>MYRKLTILAAAGLSLGLAGCSNLPTQGPLAREVVAQVSQDELSRYLIVNVDERIADIVRQRRGDSFKGRFGDSRPAPYQRVGVGDGITVTVWEAAAGGLFSSPIVDRASTGSRSITIPDQTVAQDGSITVPYAGRVRVLGLTPPDIEAQIVAQLTGKAIEPQALVTVSRNISNTATVTGEVTAGARIPLTVKGDRILDVLSSAGGIRAPVYETSITLLRAGRSVTVPMQAIINNPAENIFVLPGDVITAIRQPLTYTAFGATGRNAVIPFDQIEVSMEEAIAKAGGMLDYQADPDGVFIFRFEPVALARQLDPTRVAQPGATVVPVVYKMSMRDARSYFNARQFPMQNKDILYVSSAPLNELQKILTMIGSVTGLVTSGAVIRSTVK</sequence>
<evidence type="ECO:0000256" key="5">
    <source>
        <dbReference type="ARBA" id="ARBA00022597"/>
    </source>
</evidence>
<keyword evidence="5 19" id="KW-0762">Sugar transport</keyword>
<keyword evidence="10" id="KW-0626">Porin</keyword>
<comment type="similarity">
    <text evidence="2">Belongs to the BexD/CtrA/VexA family.</text>
</comment>
<dbReference type="GO" id="GO:0006811">
    <property type="term" value="P:monoatomic ion transport"/>
    <property type="evidence" value="ECO:0007669"/>
    <property type="project" value="UniProtKB-KW"/>
</dbReference>
<evidence type="ECO:0000259" key="16">
    <source>
        <dbReference type="Pfam" id="PF02563"/>
    </source>
</evidence>
<evidence type="ECO:0000256" key="10">
    <source>
        <dbReference type="ARBA" id="ARBA00023114"/>
    </source>
</evidence>
<gene>
    <name evidence="19" type="ORF">FHP25_13510</name>
</gene>
<dbReference type="GO" id="GO:0015159">
    <property type="term" value="F:polysaccharide transmembrane transporter activity"/>
    <property type="evidence" value="ECO:0007669"/>
    <property type="project" value="InterPro"/>
</dbReference>
<keyword evidence="9" id="KW-0406">Ion transport</keyword>
<feature type="signal peptide" evidence="15">
    <location>
        <begin position="1"/>
        <end position="20"/>
    </location>
</feature>
<comment type="subcellular location">
    <subcellularLocation>
        <location evidence="1">Cell outer membrane</location>
        <topology evidence="1">Multi-pass membrane protein</topology>
    </subcellularLocation>
</comment>
<evidence type="ECO:0000256" key="7">
    <source>
        <dbReference type="ARBA" id="ARBA00022729"/>
    </source>
</evidence>
<dbReference type="PROSITE" id="PS51257">
    <property type="entry name" value="PROKAR_LIPOPROTEIN"/>
    <property type="match status" value="1"/>
</dbReference>
<dbReference type="GO" id="GO:0015288">
    <property type="term" value="F:porin activity"/>
    <property type="evidence" value="ECO:0007669"/>
    <property type="project" value="UniProtKB-KW"/>
</dbReference>
<dbReference type="Gene3D" id="3.30.1950.10">
    <property type="entry name" value="wza like domain"/>
    <property type="match status" value="1"/>
</dbReference>
<evidence type="ECO:0000313" key="20">
    <source>
        <dbReference type="Proteomes" id="UP000321638"/>
    </source>
</evidence>
<evidence type="ECO:0000256" key="1">
    <source>
        <dbReference type="ARBA" id="ARBA00004571"/>
    </source>
</evidence>
<keyword evidence="4" id="KW-1134">Transmembrane beta strand</keyword>
<keyword evidence="6" id="KW-0812">Transmembrane</keyword>
<dbReference type="InterPro" id="IPR049712">
    <property type="entry name" value="Poly_export"/>
</dbReference>
<keyword evidence="12" id="KW-0564">Palmitate</keyword>
<evidence type="ECO:0000256" key="2">
    <source>
        <dbReference type="ARBA" id="ARBA00009450"/>
    </source>
</evidence>
<evidence type="ECO:0000313" key="19">
    <source>
        <dbReference type="EMBL" id="TXL75665.1"/>
    </source>
</evidence>
<keyword evidence="8" id="KW-0625">Polysaccharide transport</keyword>
<feature type="domain" description="Soluble ligand binding" evidence="17">
    <location>
        <begin position="175"/>
        <end position="224"/>
    </location>
</feature>
<evidence type="ECO:0000256" key="9">
    <source>
        <dbReference type="ARBA" id="ARBA00023065"/>
    </source>
</evidence>
<keyword evidence="13" id="KW-0998">Cell outer membrane</keyword>
<feature type="domain" description="Polysaccharide export protein N-terminal" evidence="16">
    <location>
        <begin position="77"/>
        <end position="167"/>
    </location>
</feature>
<evidence type="ECO:0000256" key="4">
    <source>
        <dbReference type="ARBA" id="ARBA00022452"/>
    </source>
</evidence>
<comment type="caution">
    <text evidence="19">The sequence shown here is derived from an EMBL/GenBank/DDBJ whole genome shotgun (WGS) entry which is preliminary data.</text>
</comment>
<name>A0A5C8PNN2_9HYPH</name>
<dbReference type="Pfam" id="PF10531">
    <property type="entry name" value="SLBB"/>
    <property type="match status" value="1"/>
</dbReference>
<accession>A0A5C8PNN2</accession>
<dbReference type="GO" id="GO:0046930">
    <property type="term" value="C:pore complex"/>
    <property type="evidence" value="ECO:0007669"/>
    <property type="project" value="UniProtKB-KW"/>
</dbReference>
<dbReference type="PANTHER" id="PTHR33619">
    <property type="entry name" value="POLYSACCHARIDE EXPORT PROTEIN GFCE-RELATED"/>
    <property type="match status" value="1"/>
</dbReference>
<dbReference type="Proteomes" id="UP000321638">
    <property type="component" value="Unassembled WGS sequence"/>
</dbReference>
<evidence type="ECO:0000256" key="11">
    <source>
        <dbReference type="ARBA" id="ARBA00023136"/>
    </source>
</evidence>
<dbReference type="RefSeq" id="WP_147847467.1">
    <property type="nucleotide sequence ID" value="NZ_VDUZ01000013.1"/>
</dbReference>
<keyword evidence="14" id="KW-0449">Lipoprotein</keyword>
<dbReference type="AlphaFoldDB" id="A0A5C8PNN2"/>
<evidence type="ECO:0000256" key="13">
    <source>
        <dbReference type="ARBA" id="ARBA00023237"/>
    </source>
</evidence>
<evidence type="ECO:0000259" key="18">
    <source>
        <dbReference type="Pfam" id="PF22461"/>
    </source>
</evidence>
<dbReference type="Pfam" id="PF22461">
    <property type="entry name" value="SLBB_2"/>
    <property type="match status" value="1"/>
</dbReference>
<feature type="domain" description="SLBB" evidence="18">
    <location>
        <begin position="260"/>
        <end position="354"/>
    </location>
</feature>
<reference evidence="19 20" key="1">
    <citation type="submission" date="2019-06" db="EMBL/GenBank/DDBJ databases">
        <title>New taxonomy in bacterial strain CC-CFT640, isolated from vineyard.</title>
        <authorList>
            <person name="Lin S.-Y."/>
            <person name="Tsai C.-F."/>
            <person name="Young C.-C."/>
        </authorList>
    </citation>
    <scope>NUCLEOTIDE SEQUENCE [LARGE SCALE GENOMIC DNA]</scope>
    <source>
        <strain evidence="19 20">CC-CFT640</strain>
    </source>
</reference>
<evidence type="ECO:0000256" key="15">
    <source>
        <dbReference type="SAM" id="SignalP"/>
    </source>
</evidence>
<evidence type="ECO:0000256" key="14">
    <source>
        <dbReference type="ARBA" id="ARBA00023288"/>
    </source>
</evidence>
<dbReference type="InterPro" id="IPR054765">
    <property type="entry name" value="SLBB_dom"/>
</dbReference>
<feature type="chain" id="PRO_5023043047" evidence="15">
    <location>
        <begin position="21"/>
        <end position="387"/>
    </location>
</feature>
<evidence type="ECO:0000256" key="8">
    <source>
        <dbReference type="ARBA" id="ARBA00023047"/>
    </source>
</evidence>
<evidence type="ECO:0000259" key="17">
    <source>
        <dbReference type="Pfam" id="PF10531"/>
    </source>
</evidence>
<dbReference type="GO" id="GO:0009279">
    <property type="term" value="C:cell outer membrane"/>
    <property type="evidence" value="ECO:0007669"/>
    <property type="project" value="UniProtKB-SubCell"/>
</dbReference>
<keyword evidence="20" id="KW-1185">Reference proteome</keyword>
<keyword evidence="11" id="KW-0472">Membrane</keyword>
<protein>
    <submittedName>
        <fullName evidence="19">Sugar transporter</fullName>
    </submittedName>
</protein>
<evidence type="ECO:0000256" key="12">
    <source>
        <dbReference type="ARBA" id="ARBA00023139"/>
    </source>
</evidence>
<dbReference type="InterPro" id="IPR019554">
    <property type="entry name" value="Soluble_ligand-bd"/>
</dbReference>
<evidence type="ECO:0000256" key="6">
    <source>
        <dbReference type="ARBA" id="ARBA00022692"/>
    </source>
</evidence>
<dbReference type="EMBL" id="VDUZ01000013">
    <property type="protein sequence ID" value="TXL75665.1"/>
    <property type="molecule type" value="Genomic_DNA"/>
</dbReference>